<keyword evidence="2" id="KW-1185">Reference proteome</keyword>
<accession>A0ABD3GWL4</accession>
<evidence type="ECO:0000313" key="2">
    <source>
        <dbReference type="Proteomes" id="UP001633002"/>
    </source>
</evidence>
<name>A0ABD3GWL4_9MARC</name>
<reference evidence="1 2" key="1">
    <citation type="submission" date="2024-09" db="EMBL/GenBank/DDBJ databases">
        <title>Chromosome-scale assembly of Riccia sorocarpa.</title>
        <authorList>
            <person name="Paukszto L."/>
        </authorList>
    </citation>
    <scope>NUCLEOTIDE SEQUENCE [LARGE SCALE GENOMIC DNA]</scope>
    <source>
        <strain evidence="1">LP-2024</strain>
        <tissue evidence="1">Aerial parts of the thallus</tissue>
    </source>
</reference>
<dbReference type="AlphaFoldDB" id="A0ABD3GWL4"/>
<dbReference type="Proteomes" id="UP001633002">
    <property type="component" value="Unassembled WGS sequence"/>
</dbReference>
<dbReference type="EMBL" id="JBJQOH010000006">
    <property type="protein sequence ID" value="KAL3682754.1"/>
    <property type="molecule type" value="Genomic_DNA"/>
</dbReference>
<comment type="caution">
    <text evidence="1">The sequence shown here is derived from an EMBL/GenBank/DDBJ whole genome shotgun (WGS) entry which is preliminary data.</text>
</comment>
<organism evidence="1 2">
    <name type="scientific">Riccia sorocarpa</name>
    <dbReference type="NCBI Taxonomy" id="122646"/>
    <lineage>
        <taxon>Eukaryota</taxon>
        <taxon>Viridiplantae</taxon>
        <taxon>Streptophyta</taxon>
        <taxon>Embryophyta</taxon>
        <taxon>Marchantiophyta</taxon>
        <taxon>Marchantiopsida</taxon>
        <taxon>Marchantiidae</taxon>
        <taxon>Marchantiales</taxon>
        <taxon>Ricciaceae</taxon>
        <taxon>Riccia</taxon>
    </lineage>
</organism>
<evidence type="ECO:0000313" key="1">
    <source>
        <dbReference type="EMBL" id="KAL3682754.1"/>
    </source>
</evidence>
<proteinExistence type="predicted"/>
<sequence>MQEVLEYSHVPCLLSCMRGDIVMVQKRLLPGKNEFDSMVPKVRFLKRFFGVESASSGGKKLSNAKRQLAP</sequence>
<protein>
    <submittedName>
        <fullName evidence="1">Uncharacterized protein</fullName>
    </submittedName>
</protein>
<gene>
    <name evidence="1" type="ORF">R1sor_000776</name>
</gene>